<dbReference type="InterPro" id="IPR040134">
    <property type="entry name" value="PSMD12/CSN4"/>
</dbReference>
<feature type="domain" description="PCI" evidence="4">
    <location>
        <begin position="267"/>
        <end position="444"/>
    </location>
</feature>
<dbReference type="InterPro" id="IPR036390">
    <property type="entry name" value="WH_DNA-bd_sf"/>
</dbReference>
<dbReference type="Pfam" id="PF22241">
    <property type="entry name" value="PSMD12-CSN4_N"/>
    <property type="match status" value="2"/>
</dbReference>
<dbReference type="InterPro" id="IPR040896">
    <property type="entry name" value="RPN5_C"/>
</dbReference>
<dbReference type="GO" id="GO:0005634">
    <property type="term" value="C:nucleus"/>
    <property type="evidence" value="ECO:0007669"/>
    <property type="project" value="UniProtKB-ARBA"/>
</dbReference>
<organism evidence="5">
    <name type="scientific">Eremomyces bilateralis CBS 781.70</name>
    <dbReference type="NCBI Taxonomy" id="1392243"/>
    <lineage>
        <taxon>Eukaryota</taxon>
        <taxon>Fungi</taxon>
        <taxon>Dikarya</taxon>
        <taxon>Ascomycota</taxon>
        <taxon>Pezizomycotina</taxon>
        <taxon>Dothideomycetes</taxon>
        <taxon>Dothideomycetes incertae sedis</taxon>
        <taxon>Eremomycetales</taxon>
        <taxon>Eremomycetaceae</taxon>
        <taxon>Eremomyces</taxon>
    </lineage>
</organism>
<dbReference type="AlphaFoldDB" id="A0A6G1FWV4"/>
<dbReference type="FunFam" id="1.10.10.10:FF:000070">
    <property type="entry name" value="26S proteasome non-ATPase regulatory subunit 12"/>
    <property type="match status" value="1"/>
</dbReference>
<evidence type="ECO:0000256" key="2">
    <source>
        <dbReference type="ARBA" id="ARBA00022942"/>
    </source>
</evidence>
<reference evidence="7" key="3">
    <citation type="submission" date="2025-04" db="UniProtKB">
        <authorList>
            <consortium name="RefSeq"/>
        </authorList>
    </citation>
    <scope>IDENTIFICATION</scope>
    <source>
        <strain evidence="7">CBS 781.70</strain>
    </source>
</reference>
<keyword evidence="6" id="KW-1185">Reference proteome</keyword>
<feature type="compositionally biased region" description="Basic and acidic residues" evidence="3">
    <location>
        <begin position="212"/>
        <end position="234"/>
    </location>
</feature>
<gene>
    <name evidence="5 7" type="ORF">P152DRAFT_101541</name>
</gene>
<evidence type="ECO:0000313" key="6">
    <source>
        <dbReference type="Proteomes" id="UP000504638"/>
    </source>
</evidence>
<dbReference type="PANTHER" id="PTHR10855">
    <property type="entry name" value="26S PROTEASOME NON-ATPASE REGULATORY SUBUNIT 12/COP9 SIGNALOSOME COMPLEX SUBUNIT 4"/>
    <property type="match status" value="1"/>
</dbReference>
<keyword evidence="2 5" id="KW-0647">Proteasome</keyword>
<dbReference type="InterPro" id="IPR036388">
    <property type="entry name" value="WH-like_DNA-bd_sf"/>
</dbReference>
<dbReference type="RefSeq" id="XP_033531802.1">
    <property type="nucleotide sequence ID" value="XM_033673558.1"/>
</dbReference>
<dbReference type="InterPro" id="IPR054559">
    <property type="entry name" value="PSMD12-CSN4-like_N"/>
</dbReference>
<evidence type="ECO:0000256" key="1">
    <source>
        <dbReference type="ARBA" id="ARBA00006397"/>
    </source>
</evidence>
<evidence type="ECO:0000256" key="3">
    <source>
        <dbReference type="SAM" id="MobiDB-lite"/>
    </source>
</evidence>
<protein>
    <submittedName>
        <fullName evidence="5 7">Proteasome regulatory particle subunit</fullName>
    </submittedName>
</protein>
<comment type="similarity">
    <text evidence="1">Belongs to the proteasome subunit p55 family.</text>
</comment>
<dbReference type="SUPFAM" id="SSF46785">
    <property type="entry name" value="Winged helix' DNA-binding domain"/>
    <property type="match status" value="1"/>
</dbReference>
<accession>A0A6G1FWV4</accession>
<sequence length="492" mass="56472">MSSGQLLKAEKDFTKEADQLIPEAEQLAKSDINGAIEKLLVLEKKARQASDLASTSKVLLSIVNMCKAAGDWSLLNEQVQLLSKKHGQLKQAVTKMVQTVLGFLDDTPNTDVKLSVIDTLRTVTEGKIFVEVERARVTKILSNIKKEQGDIKAATEILCELQVETFGSMTRREKTEFILEQVELCVENGDWTQAGILSRKISTRYFGRKPKKSPEQLEKEKKEREEKEKTRSADEPPPEPEDDVTDLKLRYYELQVTLAKHDDKYLDTCKYYRQVLDTEAVEENAQQLTAVLQRIIYFIILAPYDNEQSDLLHRIFRDSRNEQLVKTDYKLLEKFTKPEIMRWPEVAEVWGAHLCSTDIFSANDDPKDPKAFQRWQDLRKRVIEHNVRVIAKYYTRIGMSRLQQLLDLEGDETEKYISDLVTAKTIYAKIDRPARVISFAKPRDADDVLNEWSGNMKSLLGLLERIDHLITKEEMMARIKPVGSKSKGETAS</sequence>
<dbReference type="GO" id="GO:0008541">
    <property type="term" value="C:proteasome regulatory particle, lid subcomplex"/>
    <property type="evidence" value="ECO:0007669"/>
    <property type="project" value="TreeGrafter"/>
</dbReference>
<dbReference type="Pfam" id="PF18098">
    <property type="entry name" value="RPN5_C"/>
    <property type="match status" value="1"/>
</dbReference>
<dbReference type="GeneID" id="54414128"/>
<dbReference type="PANTHER" id="PTHR10855:SF1">
    <property type="entry name" value="26S PROTEASOME NON-ATPASE REGULATORY SUBUNIT 12"/>
    <property type="match status" value="1"/>
</dbReference>
<dbReference type="Pfam" id="PF01399">
    <property type="entry name" value="PCI"/>
    <property type="match status" value="1"/>
</dbReference>
<dbReference type="Proteomes" id="UP000504638">
    <property type="component" value="Unplaced"/>
</dbReference>
<dbReference type="InterPro" id="IPR000717">
    <property type="entry name" value="PCI_dom"/>
</dbReference>
<evidence type="ECO:0000259" key="4">
    <source>
        <dbReference type="PROSITE" id="PS50250"/>
    </source>
</evidence>
<dbReference type="OrthoDB" id="268763at2759"/>
<name>A0A6G1FWV4_9PEZI</name>
<evidence type="ECO:0000313" key="7">
    <source>
        <dbReference type="RefSeq" id="XP_033531802.1"/>
    </source>
</evidence>
<reference evidence="7" key="2">
    <citation type="submission" date="2020-04" db="EMBL/GenBank/DDBJ databases">
        <authorList>
            <consortium name="NCBI Genome Project"/>
        </authorList>
    </citation>
    <scope>NUCLEOTIDE SEQUENCE</scope>
    <source>
        <strain evidence="7">CBS 781.70</strain>
    </source>
</reference>
<proteinExistence type="inferred from homology"/>
<evidence type="ECO:0000313" key="5">
    <source>
        <dbReference type="EMBL" id="KAF1810171.1"/>
    </source>
</evidence>
<dbReference type="SMART" id="SM00088">
    <property type="entry name" value="PINT"/>
    <property type="match status" value="1"/>
</dbReference>
<dbReference type="GO" id="GO:0005737">
    <property type="term" value="C:cytoplasm"/>
    <property type="evidence" value="ECO:0007669"/>
    <property type="project" value="TreeGrafter"/>
</dbReference>
<reference evidence="5 7" key="1">
    <citation type="submission" date="2020-01" db="EMBL/GenBank/DDBJ databases">
        <authorList>
            <consortium name="DOE Joint Genome Institute"/>
            <person name="Haridas S."/>
            <person name="Albert R."/>
            <person name="Binder M."/>
            <person name="Bloem J."/>
            <person name="Labutti K."/>
            <person name="Salamov A."/>
            <person name="Andreopoulos B."/>
            <person name="Baker S.E."/>
            <person name="Barry K."/>
            <person name="Bills G."/>
            <person name="Bluhm B.H."/>
            <person name="Cannon C."/>
            <person name="Castanera R."/>
            <person name="Culley D.E."/>
            <person name="Daum C."/>
            <person name="Ezra D."/>
            <person name="Gonzalez J.B."/>
            <person name="Henrissat B."/>
            <person name="Kuo A."/>
            <person name="Liang C."/>
            <person name="Lipzen A."/>
            <person name="Lutzoni F."/>
            <person name="Magnuson J."/>
            <person name="Mondo S."/>
            <person name="Nolan M."/>
            <person name="Ohm R."/>
            <person name="Pangilinan J."/>
            <person name="Park H.-J."/>
            <person name="Ramirez L."/>
            <person name="Alfaro M."/>
            <person name="Sun H."/>
            <person name="Tritt A."/>
            <person name="Yoshinaga Y."/>
            <person name="Zwiers L.-H."/>
            <person name="Turgeon B.G."/>
            <person name="Goodwin S.B."/>
            <person name="Spatafora J.W."/>
            <person name="Crous P.W."/>
            <person name="Grigoriev I.V."/>
        </authorList>
    </citation>
    <scope>NUCLEOTIDE SEQUENCE</scope>
    <source>
        <strain evidence="5 7">CBS 781.70</strain>
    </source>
</reference>
<dbReference type="EMBL" id="ML975167">
    <property type="protein sequence ID" value="KAF1810171.1"/>
    <property type="molecule type" value="Genomic_DNA"/>
</dbReference>
<dbReference type="PROSITE" id="PS50250">
    <property type="entry name" value="PCI"/>
    <property type="match status" value="1"/>
</dbReference>
<feature type="region of interest" description="Disordered" evidence="3">
    <location>
        <begin position="209"/>
        <end position="243"/>
    </location>
</feature>
<dbReference type="Gene3D" id="1.10.10.10">
    <property type="entry name" value="Winged helix-like DNA-binding domain superfamily/Winged helix DNA-binding domain"/>
    <property type="match status" value="1"/>
</dbReference>